<keyword evidence="2" id="KW-0805">Transcription regulation</keyword>
<dbReference type="Pfam" id="PF00440">
    <property type="entry name" value="TetR_N"/>
    <property type="match status" value="1"/>
</dbReference>
<dbReference type="Proteomes" id="UP000262427">
    <property type="component" value="Chromosome MP"/>
</dbReference>
<dbReference type="Gene3D" id="1.10.357.10">
    <property type="entry name" value="Tetracycline Repressor, domain 2"/>
    <property type="match status" value="1"/>
</dbReference>
<evidence type="ECO:0000313" key="11">
    <source>
        <dbReference type="EMBL" id="CUV42280.1"/>
    </source>
</evidence>
<evidence type="ECO:0000313" key="14">
    <source>
        <dbReference type="Proteomes" id="UP000262427"/>
    </source>
</evidence>
<dbReference type="GO" id="GO:0003700">
    <property type="term" value="F:DNA-binding transcription factor activity"/>
    <property type="evidence" value="ECO:0007669"/>
    <property type="project" value="TreeGrafter"/>
</dbReference>
<evidence type="ECO:0000256" key="1">
    <source>
        <dbReference type="ARBA" id="ARBA00022491"/>
    </source>
</evidence>
<dbReference type="InterPro" id="IPR039536">
    <property type="entry name" value="TetR_C_Proteobacteria"/>
</dbReference>
<evidence type="ECO:0000313" key="8">
    <source>
        <dbReference type="EMBL" id="CUV18425.1"/>
    </source>
</evidence>
<evidence type="ECO:0000256" key="5">
    <source>
        <dbReference type="PROSITE-ProRule" id="PRU00335"/>
    </source>
</evidence>
<reference evidence="12" key="1">
    <citation type="submission" date="2015-10" db="EMBL/GenBank/DDBJ databases">
        <authorList>
            <person name="Gilbert D.G."/>
        </authorList>
    </citation>
    <scope>NUCLEOTIDE SEQUENCE</scope>
    <source>
        <strain evidence="12">Phyl III-seqv23</strain>
    </source>
</reference>
<reference evidence="14" key="3">
    <citation type="submission" date="2018-01" db="EMBL/GenBank/DDBJ databases">
        <title>Raltonia solanacearum P824 infects blueberry.</title>
        <authorList>
            <person name="Bocsanczy A.M."/>
            <person name="Norman D.J."/>
        </authorList>
    </citation>
    <scope>NUCLEOTIDE SEQUENCE [LARGE SCALE GENOMIC DNA]</scope>
    <source>
        <strain evidence="14">P824</strain>
    </source>
</reference>
<keyword evidence="1" id="KW-0678">Repressor</keyword>
<dbReference type="SUPFAM" id="SSF48498">
    <property type="entry name" value="Tetracyclin repressor-like, C-terminal domain"/>
    <property type="match status" value="1"/>
</dbReference>
<dbReference type="PANTHER" id="PTHR30055:SF119">
    <property type="entry name" value="NALC"/>
    <property type="match status" value="1"/>
</dbReference>
<feature type="DNA-binding region" description="H-T-H motif" evidence="5">
    <location>
        <begin position="29"/>
        <end position="48"/>
    </location>
</feature>
<dbReference type="InterPro" id="IPR001647">
    <property type="entry name" value="HTH_TetR"/>
</dbReference>
<dbReference type="GO" id="GO:0000976">
    <property type="term" value="F:transcription cis-regulatory region binding"/>
    <property type="evidence" value="ECO:0007669"/>
    <property type="project" value="TreeGrafter"/>
</dbReference>
<dbReference type="SUPFAM" id="SSF46689">
    <property type="entry name" value="Homeodomain-like"/>
    <property type="match status" value="1"/>
</dbReference>
<dbReference type="InterPro" id="IPR050109">
    <property type="entry name" value="HTH-type_TetR-like_transc_reg"/>
</dbReference>
<dbReference type="PATRIC" id="fig|305.92.peg.4630"/>
<keyword evidence="4" id="KW-0804">Transcription</keyword>
<keyword evidence="3 5" id="KW-0238">DNA-binding</keyword>
<evidence type="ECO:0000313" key="10">
    <source>
        <dbReference type="EMBL" id="CUV34997.1"/>
    </source>
</evidence>
<dbReference type="Pfam" id="PF14246">
    <property type="entry name" value="TetR_C_7"/>
    <property type="match status" value="1"/>
</dbReference>
<protein>
    <submittedName>
        <fullName evidence="12">Putative transcription regulator protein</fullName>
    </submittedName>
    <submittedName>
        <fullName evidence="7">TetR/AcrR family transcriptional regulator</fullName>
    </submittedName>
</protein>
<dbReference type="Gene3D" id="1.10.10.60">
    <property type="entry name" value="Homeodomain-like"/>
    <property type="match status" value="1"/>
</dbReference>
<dbReference type="PRINTS" id="PR00455">
    <property type="entry name" value="HTHTETR"/>
</dbReference>
<dbReference type="PANTHER" id="PTHR30055">
    <property type="entry name" value="HTH-TYPE TRANSCRIPTIONAL REGULATOR RUTR"/>
    <property type="match status" value="1"/>
</dbReference>
<dbReference type="EMBL" id="LN899827">
    <property type="protein sequence ID" value="CUV47439.1"/>
    <property type="molecule type" value="Genomic_DNA"/>
</dbReference>
<gene>
    <name evidence="8" type="ORF">PSS4_v1_620006</name>
    <name evidence="13" type="ORF">RD1301_v1_960011</name>
    <name evidence="7" type="ORF">RSP824_21570</name>
    <name evidence="9" type="ORF">RUN1744_v1_1080034</name>
    <name evidence="10" type="ORF">TD1301_v1_1170017</name>
    <name evidence="11" type="ORF">TF3108_v1_1150033</name>
    <name evidence="12" type="ORF">TO10_v1_950034</name>
</gene>
<evidence type="ECO:0000313" key="12">
    <source>
        <dbReference type="EMBL" id="CUV47439.1"/>
    </source>
</evidence>
<dbReference type="AlphaFoldDB" id="A0A0K1ZSK6"/>
<dbReference type="EMBL" id="LN899821">
    <property type="protein sequence ID" value="CUV18425.1"/>
    <property type="molecule type" value="Genomic_DNA"/>
</dbReference>
<evidence type="ECO:0000259" key="6">
    <source>
        <dbReference type="PROSITE" id="PS50977"/>
    </source>
</evidence>
<dbReference type="EMBL" id="LN899826">
    <property type="protein sequence ID" value="CUV42280.1"/>
    <property type="molecule type" value="Genomic_DNA"/>
</dbReference>
<dbReference type="PROSITE" id="PS50977">
    <property type="entry name" value="HTH_TETR_2"/>
    <property type="match status" value="1"/>
</dbReference>
<evidence type="ECO:0000313" key="9">
    <source>
        <dbReference type="EMBL" id="CUV25724.1"/>
    </source>
</evidence>
<dbReference type="PROSITE" id="PS01081">
    <property type="entry name" value="HTH_TETR_1"/>
    <property type="match status" value="1"/>
</dbReference>
<dbReference type="EMBL" id="CP025742">
    <property type="protein sequence ID" value="AYA48992.1"/>
    <property type="molecule type" value="Genomic_DNA"/>
</dbReference>
<sequence>MRKKTEEKRQSIIDAAFHVFREVGFDQASMSDIAARSGASKATLYNYFSSKEEMFAEIMSGTAADEIREAFAQLKSSGPVADTLVVFGEHYLNAILRPSTLAIRRLAICEGDRSNLGRAFYEHGPKLGWAMLAEFLREAMEAGALKQRDTDIAAAHLHALYEAECVELCLLGVPLDISPGRIAEGVARAVDVFMAAYGEPQAEGQTR</sequence>
<evidence type="ECO:0000313" key="13">
    <source>
        <dbReference type="EMBL" id="CUV60483.1"/>
    </source>
</evidence>
<name>A0A0K1ZSK6_RALSL</name>
<dbReference type="InterPro" id="IPR023772">
    <property type="entry name" value="DNA-bd_HTH_TetR-type_CS"/>
</dbReference>
<evidence type="ECO:0000313" key="7">
    <source>
        <dbReference type="EMBL" id="AYA48992.1"/>
    </source>
</evidence>
<dbReference type="EMBL" id="LN899822">
    <property type="protein sequence ID" value="CUV60483.1"/>
    <property type="molecule type" value="Genomic_DNA"/>
</dbReference>
<reference evidence="7" key="2">
    <citation type="submission" date="2018-01" db="EMBL/GenBank/DDBJ databases">
        <title>Ralstonia pseudosolanacearum P824 infects blueberry.</title>
        <authorList>
            <person name="Bocsanczy A.M."/>
            <person name="Norman D.J."/>
        </authorList>
    </citation>
    <scope>NUCLEOTIDE SEQUENCE</scope>
    <source>
        <strain evidence="7">P824</strain>
    </source>
</reference>
<dbReference type="FunFam" id="1.10.10.60:FF:000141">
    <property type="entry name" value="TetR family transcriptional regulator"/>
    <property type="match status" value="1"/>
</dbReference>
<proteinExistence type="predicted"/>
<dbReference type="EMBL" id="LN899825">
    <property type="protein sequence ID" value="CUV34997.1"/>
    <property type="molecule type" value="Genomic_DNA"/>
</dbReference>
<accession>A0A0K1ZSK6</accession>
<evidence type="ECO:0000256" key="3">
    <source>
        <dbReference type="ARBA" id="ARBA00023125"/>
    </source>
</evidence>
<dbReference type="InterPro" id="IPR036271">
    <property type="entry name" value="Tet_transcr_reg_TetR-rel_C_sf"/>
</dbReference>
<dbReference type="EMBL" id="LN899823">
    <property type="protein sequence ID" value="CUV25724.1"/>
    <property type="molecule type" value="Genomic_DNA"/>
</dbReference>
<dbReference type="InterPro" id="IPR009057">
    <property type="entry name" value="Homeodomain-like_sf"/>
</dbReference>
<evidence type="ECO:0000256" key="4">
    <source>
        <dbReference type="ARBA" id="ARBA00023163"/>
    </source>
</evidence>
<evidence type="ECO:0000256" key="2">
    <source>
        <dbReference type="ARBA" id="ARBA00023015"/>
    </source>
</evidence>
<organism evidence="12">
    <name type="scientific">Ralstonia solanacearum</name>
    <name type="common">Pseudomonas solanacearum</name>
    <dbReference type="NCBI Taxonomy" id="305"/>
    <lineage>
        <taxon>Bacteria</taxon>
        <taxon>Pseudomonadati</taxon>
        <taxon>Pseudomonadota</taxon>
        <taxon>Betaproteobacteria</taxon>
        <taxon>Burkholderiales</taxon>
        <taxon>Burkholderiaceae</taxon>
        <taxon>Ralstonia</taxon>
        <taxon>Ralstonia solanacearum species complex</taxon>
    </lineage>
</organism>
<feature type="domain" description="HTH tetR-type" evidence="6">
    <location>
        <begin position="6"/>
        <end position="66"/>
    </location>
</feature>